<organism evidence="4 5">
    <name type="scientific">Weissella confusa</name>
    <name type="common">Lactobacillus confusus</name>
    <dbReference type="NCBI Taxonomy" id="1583"/>
    <lineage>
        <taxon>Bacteria</taxon>
        <taxon>Bacillati</taxon>
        <taxon>Bacillota</taxon>
        <taxon>Bacilli</taxon>
        <taxon>Lactobacillales</taxon>
        <taxon>Lactobacillaceae</taxon>
        <taxon>Weissella</taxon>
    </lineage>
</organism>
<reference evidence="4" key="1">
    <citation type="submission" date="2020-02" db="EMBL/GenBank/DDBJ databases">
        <authorList>
            <person name="Fontana A."/>
            <person name="Patrone V."/>
            <person name="Morelli L."/>
        </authorList>
    </citation>
    <scope>NUCLEOTIDE SEQUENCE</scope>
    <source>
        <strain evidence="3">CCUG 30943</strain>
        <strain evidence="4">CCUG 43002</strain>
    </source>
</reference>
<dbReference type="GeneID" id="57979506"/>
<dbReference type="InterPro" id="IPR027417">
    <property type="entry name" value="P-loop_NTPase"/>
</dbReference>
<dbReference type="EMBL" id="JAAOCX010000016">
    <property type="protein sequence ID" value="MBJ7633398.1"/>
    <property type="molecule type" value="Genomic_DNA"/>
</dbReference>
<feature type="coiled-coil region" evidence="1">
    <location>
        <begin position="7"/>
        <end position="41"/>
    </location>
</feature>
<dbReference type="RefSeq" id="WP_087045922.1">
    <property type="nucleotide sequence ID" value="NZ_ALXH01000145.1"/>
</dbReference>
<gene>
    <name evidence="2" type="ORF">H7R52_06715</name>
    <name evidence="4" type="ORF">HAU20_10275</name>
    <name evidence="3" type="ORF">HAU43_09945</name>
</gene>
<dbReference type="EMBL" id="JAAOCP010000016">
    <property type="protein sequence ID" value="MBJ7639760.1"/>
    <property type="molecule type" value="Genomic_DNA"/>
</dbReference>
<protein>
    <submittedName>
        <fullName evidence="4">Uncharacterized protein</fullName>
    </submittedName>
</protein>
<name>A0A1T4JCW1_WEICO</name>
<dbReference type="AlphaFoldDB" id="A0A1T4JCW1"/>
<evidence type="ECO:0000256" key="1">
    <source>
        <dbReference type="SAM" id="Coils"/>
    </source>
</evidence>
<accession>A0A1T4JCW1</accession>
<evidence type="ECO:0000313" key="4">
    <source>
        <dbReference type="EMBL" id="MBJ7639760.1"/>
    </source>
</evidence>
<evidence type="ECO:0000313" key="3">
    <source>
        <dbReference type="EMBL" id="MBJ7633398.1"/>
    </source>
</evidence>
<proteinExistence type="predicted"/>
<sequence>MVDVAHQEAIEQVILNLKAQVAGLNQQIEALSSLLEMKTEDVDIHDVPGQIKRAAAAVAGTDHLNMILVRGESYEMRERMIKEALDAQVHVTGVEQFVEDYEAGLRGGQVGTQKFKDEYDGYEVLVIENLEQLAGDKAKLQEQLFDRVYQRSEEGKLTILSGNAAFIIGTESEEYLHMLSLGKNVFVG</sequence>
<dbReference type="Proteomes" id="UP000728106">
    <property type="component" value="Unassembled WGS sequence"/>
</dbReference>
<dbReference type="Proteomes" id="UP000808038">
    <property type="component" value="Unassembled WGS sequence"/>
</dbReference>
<dbReference type="EMBL" id="JACSZT010000004">
    <property type="protein sequence ID" value="MBC6498489.1"/>
    <property type="molecule type" value="Genomic_DNA"/>
</dbReference>
<reference evidence="2" key="2">
    <citation type="submission" date="2020-08" db="EMBL/GenBank/DDBJ databases">
        <title>Complete genome sequence of Weissella confusa strain FS54 provides insights into metabolic potential.</title>
        <authorList>
            <person name="Fhoula I."/>
            <person name="Najjari A."/>
            <person name="Lekired A."/>
            <person name="Bessrour-Aouam N."/>
            <person name="Jaballah S."/>
            <person name="Klibi N."/>
            <person name="Ouzari H.-I."/>
        </authorList>
    </citation>
    <scope>NUCLEOTIDE SEQUENCE</scope>
    <source>
        <strain evidence="2">FS54</strain>
    </source>
</reference>
<evidence type="ECO:0000313" key="5">
    <source>
        <dbReference type="Proteomes" id="UP000728106"/>
    </source>
</evidence>
<reference evidence="4 5" key="3">
    <citation type="journal article" date="2021" name="Int. J. Food Microbiol.">
        <title>Safety demonstration of a microbial species for use in the food chain: Weissella confusa.</title>
        <authorList>
            <person name="Bourdichon F."/>
            <person name="Patrone V."/>
            <person name="Fontana A."/>
            <person name="Milani G."/>
            <person name="Morelli L."/>
        </authorList>
    </citation>
    <scope>NUCLEOTIDE SEQUENCE [LARGE SCALE GENOMIC DNA]</scope>
    <source>
        <strain evidence="3">CCUG 30943</strain>
        <strain evidence="4 5">CCUG 43002</strain>
    </source>
</reference>
<evidence type="ECO:0000313" key="2">
    <source>
        <dbReference type="EMBL" id="MBC6498489.1"/>
    </source>
</evidence>
<keyword evidence="5" id="KW-1185">Reference proteome</keyword>
<keyword evidence="1" id="KW-0175">Coiled coil</keyword>
<dbReference type="Proteomes" id="UP000650485">
    <property type="component" value="Unassembled WGS sequence"/>
</dbReference>
<comment type="caution">
    <text evidence="4">The sequence shown here is derived from an EMBL/GenBank/DDBJ whole genome shotgun (WGS) entry which is preliminary data.</text>
</comment>
<dbReference type="Gene3D" id="3.40.50.300">
    <property type="entry name" value="P-loop containing nucleotide triphosphate hydrolases"/>
    <property type="match status" value="1"/>
</dbReference>